<accession>A0ABD0VV16</accession>
<dbReference type="GO" id="GO:0005783">
    <property type="term" value="C:endoplasmic reticulum"/>
    <property type="evidence" value="ECO:0007669"/>
    <property type="project" value="UniProtKB-ARBA"/>
</dbReference>
<dbReference type="SUPFAM" id="SSF46565">
    <property type="entry name" value="Chaperone J-domain"/>
    <property type="match status" value="1"/>
</dbReference>
<feature type="domain" description="J" evidence="3">
    <location>
        <begin position="768"/>
        <end position="856"/>
    </location>
</feature>
<evidence type="ECO:0000259" key="3">
    <source>
        <dbReference type="PROSITE" id="PS50076"/>
    </source>
</evidence>
<gene>
    <name evidence="4" type="ORF">M5K25_002831</name>
</gene>
<dbReference type="InterPro" id="IPR001623">
    <property type="entry name" value="DnaJ_domain"/>
</dbReference>
<dbReference type="Proteomes" id="UP001552299">
    <property type="component" value="Unassembled WGS sequence"/>
</dbReference>
<dbReference type="AlphaFoldDB" id="A0ABD0VV16"/>
<keyword evidence="5" id="KW-1185">Reference proteome</keyword>
<evidence type="ECO:0000313" key="5">
    <source>
        <dbReference type="Proteomes" id="UP001552299"/>
    </source>
</evidence>
<dbReference type="InterPro" id="IPR036869">
    <property type="entry name" value="J_dom_sf"/>
</dbReference>
<proteinExistence type="predicted"/>
<dbReference type="CDD" id="cd06257">
    <property type="entry name" value="DnaJ"/>
    <property type="match status" value="1"/>
</dbReference>
<dbReference type="PANTHER" id="PTHR36335">
    <property type="entry name" value="CHAPERONE DNAJ-DOMAIN SUPERFAMILY PROTEIN"/>
    <property type="match status" value="1"/>
</dbReference>
<evidence type="ECO:0000256" key="1">
    <source>
        <dbReference type="SAM" id="Coils"/>
    </source>
</evidence>
<dbReference type="Gene3D" id="1.10.287.110">
    <property type="entry name" value="DnaJ domain"/>
    <property type="match status" value="1"/>
</dbReference>
<dbReference type="EMBL" id="JANQDX010000003">
    <property type="protein sequence ID" value="KAL0926592.1"/>
    <property type="molecule type" value="Genomic_DNA"/>
</dbReference>
<dbReference type="PANTHER" id="PTHR36335:SF1">
    <property type="entry name" value="CHAPERONE DNAJ-DOMAIN SUPERFAMILY PROTEIN"/>
    <property type="match status" value="1"/>
</dbReference>
<dbReference type="PROSITE" id="PS50076">
    <property type="entry name" value="DNAJ_2"/>
    <property type="match status" value="1"/>
</dbReference>
<feature type="compositionally biased region" description="Basic and acidic residues" evidence="2">
    <location>
        <begin position="484"/>
        <end position="495"/>
    </location>
</feature>
<keyword evidence="1" id="KW-0175">Coiled coil</keyword>
<sequence>MSRGQPRPRSQSARRILRRCQNKGNIEDAIIIDDDTENADVVLIDNPNTSQPGSKHAKTTRLNCSPSGVIYIDDEGEDPRNSSTDTTTSNQFAETFCSLSLSEDSESDEYPMFVGNGKVCCDHTGPSRNRYGLDLDSEDSMTQSNSLKYNTDECDEFDRSNSDCEIMEDHLGIIREQWEKAASRKKESSQFASTDQANAPDSTIFSEDPSHAPILHNADVEYCFKRTPYNYIDEILAKFGPSSNNAKQSPSANVLPTDENEDFYFKDKANIFVPQSCSSSHIPCEESGTRREDDESNLGEYPQTTHSMDDGLSFINKDAQEPVKASLFTYKSHGKTRFFDNEEPSARTSYDSSTWDGKNVSKDNGLCTDRAEHKLDEVSHNDQAKNVMADKRVASTDQANASDSTIYSEDPFHAPTIHIADVACCYKRTPYNYIDEILAEFGPSSNNAKQSPSANVLPSDENEDFYFKDTANIFVPQSCSSSHIPREESGTRREDDESNLGEYPQTTHSMDDSLSFINKDAQEPVKASLFTYKSNGKTRFFDNEEPSTRTSYDSSTWDGKHVSKDNDLCTDRAEHKLDEVLHNAQAKHLMADKRVASNFEESKRRDYEELSPFCSRQHEEPRIKTQSSTICGDVNAKMEKKVNAGSAITDMGLTSHKPDDMPHGYESLIGERERHKETDEYRRAAEEEWASRQRQLQIQAEEAQRLRKRRKAETMRLLDMEKRQKQRLEEIRDLQKKDEETIQLKEHIRTEVRKDLEMVEMTCRDMTSVLRALGIHVKGGFSPTVNEINAAYKQALLRFHPDRASRTDIRQQVEAEEKFKLISRLKEKMLLILRSLKIYYIDSLQLLLYKIYTQLIGLYGKIYVRNSSQKIVRNDQKDHLNMHKDYCFIDGAQIFIYVTNPNADLMETPELQIFISALHFPEYFMPERISSDKNENEVEARFAMVNELTSREDL</sequence>
<organism evidence="4 5">
    <name type="scientific">Dendrobium thyrsiflorum</name>
    <name type="common">Pinecone-like raceme dendrobium</name>
    <name type="synonym">Orchid</name>
    <dbReference type="NCBI Taxonomy" id="117978"/>
    <lineage>
        <taxon>Eukaryota</taxon>
        <taxon>Viridiplantae</taxon>
        <taxon>Streptophyta</taxon>
        <taxon>Embryophyta</taxon>
        <taxon>Tracheophyta</taxon>
        <taxon>Spermatophyta</taxon>
        <taxon>Magnoliopsida</taxon>
        <taxon>Liliopsida</taxon>
        <taxon>Asparagales</taxon>
        <taxon>Orchidaceae</taxon>
        <taxon>Epidendroideae</taxon>
        <taxon>Malaxideae</taxon>
        <taxon>Dendrobiinae</taxon>
        <taxon>Dendrobium</taxon>
    </lineage>
</organism>
<comment type="caution">
    <text evidence="4">The sequence shown here is derived from an EMBL/GenBank/DDBJ whole genome shotgun (WGS) entry which is preliminary data.</text>
</comment>
<reference evidence="4 5" key="1">
    <citation type="journal article" date="2024" name="Plant Biotechnol. J.">
        <title>Dendrobium thyrsiflorum genome and its molecular insights into genes involved in important horticultural traits.</title>
        <authorList>
            <person name="Chen B."/>
            <person name="Wang J.Y."/>
            <person name="Zheng P.J."/>
            <person name="Li K.L."/>
            <person name="Liang Y.M."/>
            <person name="Chen X.F."/>
            <person name="Zhang C."/>
            <person name="Zhao X."/>
            <person name="He X."/>
            <person name="Zhang G.Q."/>
            <person name="Liu Z.J."/>
            <person name="Xu Q."/>
        </authorList>
    </citation>
    <scope>NUCLEOTIDE SEQUENCE [LARGE SCALE GENOMIC DNA]</scope>
    <source>
        <strain evidence="4">GZMU011</strain>
    </source>
</reference>
<evidence type="ECO:0000313" key="4">
    <source>
        <dbReference type="EMBL" id="KAL0926592.1"/>
    </source>
</evidence>
<feature type="region of interest" description="Disordered" evidence="2">
    <location>
        <begin position="478"/>
        <end position="510"/>
    </location>
</feature>
<name>A0ABD0VV16_DENTH</name>
<evidence type="ECO:0000256" key="2">
    <source>
        <dbReference type="SAM" id="MobiDB-lite"/>
    </source>
</evidence>
<feature type="coiled-coil region" evidence="1">
    <location>
        <begin position="693"/>
        <end position="738"/>
    </location>
</feature>
<protein>
    <recommendedName>
        <fullName evidence="3">J domain-containing protein</fullName>
    </recommendedName>
</protein>